<feature type="transmembrane region" description="Helical" evidence="7">
    <location>
        <begin position="82"/>
        <end position="105"/>
    </location>
</feature>
<evidence type="ECO:0000313" key="8">
    <source>
        <dbReference type="EMBL" id="BDE94687.1"/>
    </source>
</evidence>
<evidence type="ECO:0000256" key="4">
    <source>
        <dbReference type="ARBA" id="ARBA00022692"/>
    </source>
</evidence>
<keyword evidence="9" id="KW-1185">Reference proteome</keyword>
<protein>
    <submittedName>
        <fullName evidence="8">Undecaprenyl-phosphate alpha-N-acetylglucosaminyl 1-phosphate transferase</fullName>
    </submittedName>
</protein>
<evidence type="ECO:0000313" key="9">
    <source>
        <dbReference type="Proteomes" id="UP001320544"/>
    </source>
</evidence>
<dbReference type="GO" id="GO:0016740">
    <property type="term" value="F:transferase activity"/>
    <property type="evidence" value="ECO:0007669"/>
    <property type="project" value="UniProtKB-KW"/>
</dbReference>
<dbReference type="EMBL" id="AP025564">
    <property type="protein sequence ID" value="BDE94687.1"/>
    <property type="molecule type" value="Genomic_DNA"/>
</dbReference>
<dbReference type="InterPro" id="IPR000715">
    <property type="entry name" value="Glycosyl_transferase_4"/>
</dbReference>
<evidence type="ECO:0000256" key="6">
    <source>
        <dbReference type="ARBA" id="ARBA00023136"/>
    </source>
</evidence>
<evidence type="ECO:0000256" key="7">
    <source>
        <dbReference type="SAM" id="Phobius"/>
    </source>
</evidence>
<feature type="transmembrane region" description="Helical" evidence="7">
    <location>
        <begin position="332"/>
        <end position="351"/>
    </location>
</feature>
<sequence>MLAMHQALTVFFVAFIVTYLMVPVSKKIAVLIGAIDYPSNRRLNTDPVPRCGGIALYVGLVAACLSVLIAERFFGWDIVDLYVLSGVNYILLFIGITMMFAVGLVDDIIQMSALPKLLGQVVAAIVVAVAGVTIGTVRSLIDGDYVDLGWLNYPLTVLYLVVFVNITNLIDGLDGLATGIIAIVATSLLYLVLMRGSATLAMACVALIAVCLAFLRYNFFPASIFMGDSGSLLLGLLVGIISITGVVRTQSFVVMLVPLVIAGIPLLDTVSAIIRRSRGHKPVGQADMGHIHHRLLRAGLGQRRAVAVLWVCSAVLAFVGTMLGSFSGPVRWAIFFGLAVVMFFIIWKFGLFKPVLRHYYDNKGKHGPRTPRHHK</sequence>
<proteinExistence type="predicted"/>
<feature type="transmembrane region" description="Helical" evidence="7">
    <location>
        <begin position="231"/>
        <end position="247"/>
    </location>
</feature>
<name>A0ABM7WEU3_9ACTN</name>
<keyword evidence="2" id="KW-1003">Cell membrane</keyword>
<keyword evidence="3 8" id="KW-0808">Transferase</keyword>
<accession>A0ABM7WEU3</accession>
<keyword evidence="6 7" id="KW-0472">Membrane</keyword>
<gene>
    <name evidence="8" type="ORF">CE91St30_00200</name>
</gene>
<evidence type="ECO:0000256" key="3">
    <source>
        <dbReference type="ARBA" id="ARBA00022679"/>
    </source>
</evidence>
<feature type="transmembrane region" description="Helical" evidence="7">
    <location>
        <begin position="149"/>
        <end position="166"/>
    </location>
</feature>
<dbReference type="Proteomes" id="UP001320544">
    <property type="component" value="Chromosome"/>
</dbReference>
<dbReference type="CDD" id="cd06853">
    <property type="entry name" value="GT_WecA_like"/>
    <property type="match status" value="1"/>
</dbReference>
<evidence type="ECO:0000256" key="2">
    <source>
        <dbReference type="ARBA" id="ARBA00022475"/>
    </source>
</evidence>
<feature type="transmembrane region" description="Helical" evidence="7">
    <location>
        <begin position="117"/>
        <end position="137"/>
    </location>
</feature>
<feature type="transmembrane region" description="Helical" evidence="7">
    <location>
        <begin position="51"/>
        <end position="70"/>
    </location>
</feature>
<dbReference type="InterPro" id="IPR018480">
    <property type="entry name" value="PNAcMuramoyl-5peptid_Trfase_CS"/>
</dbReference>
<dbReference type="PROSITE" id="PS01348">
    <property type="entry name" value="MRAY_2"/>
    <property type="match status" value="1"/>
</dbReference>
<feature type="transmembrane region" description="Helical" evidence="7">
    <location>
        <begin position="199"/>
        <end position="219"/>
    </location>
</feature>
<dbReference type="Pfam" id="PF00953">
    <property type="entry name" value="Glycos_transf_4"/>
    <property type="match status" value="1"/>
</dbReference>
<feature type="transmembrane region" description="Helical" evidence="7">
    <location>
        <begin position="173"/>
        <end position="193"/>
    </location>
</feature>
<evidence type="ECO:0000256" key="5">
    <source>
        <dbReference type="ARBA" id="ARBA00022989"/>
    </source>
</evidence>
<keyword evidence="5 7" id="KW-1133">Transmembrane helix</keyword>
<dbReference type="PANTHER" id="PTHR22926:SF3">
    <property type="entry name" value="UNDECAPRENYL-PHOSPHATE ALPHA-N-ACETYLGLUCOSAMINYL 1-PHOSPHATE TRANSFERASE"/>
    <property type="match status" value="1"/>
</dbReference>
<keyword evidence="4 7" id="KW-0812">Transmembrane</keyword>
<feature type="transmembrane region" description="Helical" evidence="7">
    <location>
        <begin position="305"/>
        <end position="326"/>
    </location>
</feature>
<feature type="transmembrane region" description="Helical" evidence="7">
    <location>
        <begin position="6"/>
        <end position="22"/>
    </location>
</feature>
<reference evidence="8 9" key="1">
    <citation type="submission" date="2022-01" db="EMBL/GenBank/DDBJ databases">
        <title>Novel bile acid biosynthetic pathways are enriched in the microbiome of centenarians.</title>
        <authorList>
            <person name="Sato Y."/>
            <person name="Atarashi K."/>
            <person name="Plichta R.D."/>
            <person name="Arai Y."/>
            <person name="Sasajima S."/>
            <person name="Kearney M.S."/>
            <person name="Suda W."/>
            <person name="Takeshita K."/>
            <person name="Sasaki T."/>
            <person name="Okamoto S."/>
            <person name="Skelly N.A."/>
            <person name="Okamura Y."/>
            <person name="Vlamakis H."/>
            <person name="Li Y."/>
            <person name="Tanoue T."/>
            <person name="Takei H."/>
            <person name="Nittono H."/>
            <person name="Narushima S."/>
            <person name="Irie J."/>
            <person name="Itoh H."/>
            <person name="Moriya K."/>
            <person name="Sugiura Y."/>
            <person name="Suematsu M."/>
            <person name="Moritoki N."/>
            <person name="Shibata S."/>
            <person name="Littman R.D."/>
            <person name="Fischbach A.M."/>
            <person name="Uwamino Y."/>
            <person name="Inoue T."/>
            <person name="Honda A."/>
            <person name="Hattori M."/>
            <person name="Murai T."/>
            <person name="Xavier J.R."/>
            <person name="Hirose N."/>
            <person name="Honda K."/>
        </authorList>
    </citation>
    <scope>NUCLEOTIDE SEQUENCE [LARGE SCALE GENOMIC DNA]</scope>
    <source>
        <strain evidence="8 9">CE91-St30</strain>
    </source>
</reference>
<feature type="transmembrane region" description="Helical" evidence="7">
    <location>
        <begin position="253"/>
        <end position="274"/>
    </location>
</feature>
<organism evidence="8 9">
    <name type="scientific">Raoultibacter timonensis</name>
    <dbReference type="NCBI Taxonomy" id="1907662"/>
    <lineage>
        <taxon>Bacteria</taxon>
        <taxon>Bacillati</taxon>
        <taxon>Actinomycetota</taxon>
        <taxon>Coriobacteriia</taxon>
        <taxon>Eggerthellales</taxon>
        <taxon>Eggerthellaceae</taxon>
        <taxon>Raoultibacter</taxon>
    </lineage>
</organism>
<evidence type="ECO:0000256" key="1">
    <source>
        <dbReference type="ARBA" id="ARBA00004651"/>
    </source>
</evidence>
<dbReference type="PANTHER" id="PTHR22926">
    <property type="entry name" value="PHOSPHO-N-ACETYLMURAMOYL-PENTAPEPTIDE-TRANSFERASE"/>
    <property type="match status" value="1"/>
</dbReference>
<comment type="subcellular location">
    <subcellularLocation>
        <location evidence="1">Cell membrane</location>
        <topology evidence="1">Multi-pass membrane protein</topology>
    </subcellularLocation>
</comment>